<evidence type="ECO:0000256" key="6">
    <source>
        <dbReference type="ARBA" id="ARBA00023054"/>
    </source>
</evidence>
<keyword evidence="6" id="KW-0175">Coiled coil</keyword>
<dbReference type="Pfam" id="PF11527">
    <property type="entry name" value="ARL2_Bind_BART"/>
    <property type="match status" value="1"/>
</dbReference>
<dbReference type="PANTHER" id="PTHR21532">
    <property type="entry name" value="PHOSPHODIESTERASE HL"/>
    <property type="match status" value="1"/>
</dbReference>
<name>A0A8S9ZVR1_9BILA</name>
<evidence type="ECO:0000256" key="3">
    <source>
        <dbReference type="ARBA" id="ARBA00007460"/>
    </source>
</evidence>
<evidence type="ECO:0000256" key="5">
    <source>
        <dbReference type="ARBA" id="ARBA00022490"/>
    </source>
</evidence>
<comment type="subcellular location">
    <subcellularLocation>
        <location evidence="1">Cell projection</location>
        <location evidence="1">Cilium</location>
    </subcellularLocation>
    <subcellularLocation>
        <location evidence="2">Cytoplasm</location>
    </subcellularLocation>
</comment>
<keyword evidence="5" id="KW-0963">Cytoplasm</keyword>
<dbReference type="InterPro" id="IPR038888">
    <property type="entry name" value="CFAP36"/>
</dbReference>
<dbReference type="PANTHER" id="PTHR21532:SF0">
    <property type="entry name" value="CILIA- AND FLAGELLA-ASSOCIATED PROTEIN 36"/>
    <property type="match status" value="1"/>
</dbReference>
<evidence type="ECO:0000259" key="11">
    <source>
        <dbReference type="Pfam" id="PF11527"/>
    </source>
</evidence>
<evidence type="ECO:0000256" key="7">
    <source>
        <dbReference type="ARBA" id="ARBA00023069"/>
    </source>
</evidence>
<feature type="region of interest" description="Disordered" evidence="10">
    <location>
        <begin position="426"/>
        <end position="464"/>
    </location>
</feature>
<dbReference type="OrthoDB" id="272687at2759"/>
<evidence type="ECO:0000256" key="8">
    <source>
        <dbReference type="ARBA" id="ARBA00023273"/>
    </source>
</evidence>
<keyword evidence="7" id="KW-0969">Cilium</keyword>
<gene>
    <name evidence="12" type="ORF">Mgra_00002767</name>
</gene>
<proteinExistence type="inferred from homology"/>
<evidence type="ECO:0000313" key="13">
    <source>
        <dbReference type="Proteomes" id="UP000605970"/>
    </source>
</evidence>
<reference evidence="12" key="1">
    <citation type="journal article" date="2020" name="Ecol. Evol.">
        <title>Genome structure and content of the rice root-knot nematode (Meloidogyne graminicola).</title>
        <authorList>
            <person name="Phan N.T."/>
            <person name="Danchin E.G.J."/>
            <person name="Klopp C."/>
            <person name="Perfus-Barbeoch L."/>
            <person name="Kozlowski D.K."/>
            <person name="Koutsovoulos G.D."/>
            <person name="Lopez-Roques C."/>
            <person name="Bouchez O."/>
            <person name="Zahm M."/>
            <person name="Besnard G."/>
            <person name="Bellafiore S."/>
        </authorList>
    </citation>
    <scope>NUCLEOTIDE SEQUENCE</scope>
    <source>
        <strain evidence="12">VN-18</strain>
    </source>
</reference>
<evidence type="ECO:0000256" key="1">
    <source>
        <dbReference type="ARBA" id="ARBA00004138"/>
    </source>
</evidence>
<sequence length="488" mass="57083">MTKKSQNELFDYFMEFLRSDLWQIPINQFIEQRSIVFEREPDLSSSPNTVESFYSIHNEFTKIVNDLVNAYCDDCNQNREKIMEALKIVYQEKFQQMTNKDKMIIEPIVASEHFDVFVPMMMRKNIELQLQALKMIEQHMKGLLPNSLKLGDEDAKLWEALDAEEKDESERLILLAVLRQSKEEWENDQRMRADSEGQMERALHESLAEKSHLEEMRLNEQLLLEKAINEKLKNMSINSNIAETSKIINPNLSSSINKLDIKPQINKEKYNEENINNNNNSNENIKEIKRNVKGSLQIREQLGSAHYSDPGSSRKSPELKNPTDTEIRKLTQGEVNNNKIINKNNKSGEENEKRNKKIVEKVDKKRRSLGDVHNPSHGKKTIVEDQNNNNDLAYRSLLKKRENISDENIQSRMRYLKEQRDKLLQKKSMERQKQIMSSIDESRPRTAQAAKGLMKQKNSSELEERRRVAAKIKAEVIDKHQTQTIEQT</sequence>
<feature type="domain" description="BART" evidence="11">
    <location>
        <begin position="6"/>
        <end position="129"/>
    </location>
</feature>
<dbReference type="GO" id="GO:0097546">
    <property type="term" value="C:ciliary base"/>
    <property type="evidence" value="ECO:0007669"/>
    <property type="project" value="TreeGrafter"/>
</dbReference>
<dbReference type="InterPro" id="IPR042541">
    <property type="entry name" value="BART_sf"/>
</dbReference>
<evidence type="ECO:0000256" key="2">
    <source>
        <dbReference type="ARBA" id="ARBA00004496"/>
    </source>
</evidence>
<accession>A0A8S9ZVR1</accession>
<keyword evidence="13" id="KW-1185">Reference proteome</keyword>
<dbReference type="GO" id="GO:0005930">
    <property type="term" value="C:axoneme"/>
    <property type="evidence" value="ECO:0007669"/>
    <property type="project" value="TreeGrafter"/>
</dbReference>
<keyword evidence="8" id="KW-0966">Cell projection</keyword>
<dbReference type="Gene3D" id="1.20.1520.10">
    <property type="entry name" value="ADP-ribosylation factor-like 2-binding protein, domain"/>
    <property type="match status" value="1"/>
</dbReference>
<evidence type="ECO:0000313" key="12">
    <source>
        <dbReference type="EMBL" id="KAF7637793.1"/>
    </source>
</evidence>
<comment type="caution">
    <text evidence="12">The sequence shown here is derived from an EMBL/GenBank/DDBJ whole genome shotgun (WGS) entry which is preliminary data.</text>
</comment>
<dbReference type="Proteomes" id="UP000605970">
    <property type="component" value="Unassembled WGS sequence"/>
</dbReference>
<dbReference type="AlphaFoldDB" id="A0A8S9ZVR1"/>
<feature type="compositionally biased region" description="Basic and acidic residues" evidence="10">
    <location>
        <begin position="346"/>
        <end position="363"/>
    </location>
</feature>
<feature type="region of interest" description="Disordered" evidence="10">
    <location>
        <begin position="303"/>
        <end position="387"/>
    </location>
</feature>
<evidence type="ECO:0000256" key="9">
    <source>
        <dbReference type="ARBA" id="ARBA00031593"/>
    </source>
</evidence>
<dbReference type="InterPro" id="IPR023379">
    <property type="entry name" value="BART_dom"/>
</dbReference>
<organism evidence="12 13">
    <name type="scientific">Meloidogyne graminicola</name>
    <dbReference type="NCBI Taxonomy" id="189291"/>
    <lineage>
        <taxon>Eukaryota</taxon>
        <taxon>Metazoa</taxon>
        <taxon>Ecdysozoa</taxon>
        <taxon>Nematoda</taxon>
        <taxon>Chromadorea</taxon>
        <taxon>Rhabditida</taxon>
        <taxon>Tylenchina</taxon>
        <taxon>Tylenchomorpha</taxon>
        <taxon>Tylenchoidea</taxon>
        <taxon>Meloidogynidae</taxon>
        <taxon>Meloidogyninae</taxon>
        <taxon>Meloidogyne</taxon>
    </lineage>
</organism>
<evidence type="ECO:0000256" key="4">
    <source>
        <dbReference type="ARBA" id="ARBA00021815"/>
    </source>
</evidence>
<protein>
    <recommendedName>
        <fullName evidence="4">Cilia- and flagella-associated protein 36</fullName>
    </recommendedName>
    <alternativeName>
        <fullName evidence="9">Coiled-coil domain-containing protein 104</fullName>
    </alternativeName>
</protein>
<feature type="compositionally biased region" description="Basic and acidic residues" evidence="10">
    <location>
        <begin position="315"/>
        <end position="331"/>
    </location>
</feature>
<evidence type="ECO:0000256" key="10">
    <source>
        <dbReference type="SAM" id="MobiDB-lite"/>
    </source>
</evidence>
<dbReference type="EMBL" id="JABEBT010000017">
    <property type="protein sequence ID" value="KAF7637793.1"/>
    <property type="molecule type" value="Genomic_DNA"/>
</dbReference>
<comment type="similarity">
    <text evidence="3">Belongs to the CFAP36 family.</text>
</comment>
<feature type="compositionally biased region" description="Low complexity" evidence="10">
    <location>
        <begin position="336"/>
        <end position="345"/>
    </location>
</feature>